<reference evidence="16" key="1">
    <citation type="journal article" date="2010" name="Nature">
        <title>The Amphimedon queenslandica genome and the evolution of animal complexity.</title>
        <authorList>
            <person name="Srivastava M."/>
            <person name="Simakov O."/>
            <person name="Chapman J."/>
            <person name="Fahey B."/>
            <person name="Gauthier M.E."/>
            <person name="Mitros T."/>
            <person name="Richards G.S."/>
            <person name="Conaco C."/>
            <person name="Dacre M."/>
            <person name="Hellsten U."/>
            <person name="Larroux C."/>
            <person name="Putnam N.H."/>
            <person name="Stanke M."/>
            <person name="Adamska M."/>
            <person name="Darling A."/>
            <person name="Degnan S.M."/>
            <person name="Oakley T.H."/>
            <person name="Plachetzki D.C."/>
            <person name="Zhai Y."/>
            <person name="Adamski M."/>
            <person name="Calcino A."/>
            <person name="Cummins S.F."/>
            <person name="Goodstein D.M."/>
            <person name="Harris C."/>
            <person name="Jackson D.J."/>
            <person name="Leys S.P."/>
            <person name="Shu S."/>
            <person name="Woodcroft B.J."/>
            <person name="Vervoort M."/>
            <person name="Kosik K.S."/>
            <person name="Manning G."/>
            <person name="Degnan B.M."/>
            <person name="Rokhsar D.S."/>
        </authorList>
    </citation>
    <scope>NUCLEOTIDE SEQUENCE [LARGE SCALE GENOMIC DNA]</scope>
</reference>
<evidence type="ECO:0000256" key="2">
    <source>
        <dbReference type="ARBA" id="ARBA00004300"/>
    </source>
</evidence>
<evidence type="ECO:0000256" key="3">
    <source>
        <dbReference type="ARBA" id="ARBA00004430"/>
    </source>
</evidence>
<dbReference type="InterPro" id="IPR027417">
    <property type="entry name" value="P-loop_NTPase"/>
</dbReference>
<keyword evidence="6" id="KW-0217">Developmental protein</keyword>
<dbReference type="Gene3D" id="3.40.50.300">
    <property type="entry name" value="P-loop containing nucleotide triphosphate hydrolases"/>
    <property type="match status" value="1"/>
</dbReference>
<keyword evidence="13" id="KW-0206">Cytoskeleton</keyword>
<reference evidence="15" key="2">
    <citation type="submission" date="2024-06" db="UniProtKB">
        <authorList>
            <consortium name="EnsemblMetazoa"/>
        </authorList>
    </citation>
    <scope>IDENTIFICATION</scope>
</reference>
<comment type="similarity">
    <text evidence="4">Belongs to the dynein light intermediate chain family.</text>
</comment>
<evidence type="ECO:0000256" key="13">
    <source>
        <dbReference type="ARBA" id="ARBA00023212"/>
    </source>
</evidence>
<evidence type="ECO:0000256" key="12">
    <source>
        <dbReference type="ARBA" id="ARBA00023175"/>
    </source>
</evidence>
<name>A0AAN0JGT4_AMPQE</name>
<dbReference type="PANTHER" id="PTHR13236:SF0">
    <property type="entry name" value="CYTOPLASMIC DYNEIN 2 LIGHT INTERMEDIATE CHAIN 1"/>
    <property type="match status" value="1"/>
</dbReference>
<evidence type="ECO:0000256" key="14">
    <source>
        <dbReference type="ARBA" id="ARBA00023273"/>
    </source>
</evidence>
<dbReference type="GO" id="GO:0005874">
    <property type="term" value="C:microtubule"/>
    <property type="evidence" value="ECO:0007669"/>
    <property type="project" value="UniProtKB-KW"/>
</dbReference>
<evidence type="ECO:0000256" key="9">
    <source>
        <dbReference type="ARBA" id="ARBA00022794"/>
    </source>
</evidence>
<dbReference type="AlphaFoldDB" id="A0AAN0JGT4"/>
<comment type="subcellular location">
    <subcellularLocation>
        <location evidence="3">Cytoplasm</location>
        <location evidence="3">Cytoskeleton</location>
        <location evidence="3">Cilium axoneme</location>
    </subcellularLocation>
    <subcellularLocation>
        <location evidence="1">Cytoplasm</location>
        <location evidence="1">Cytoskeleton</location>
        <location evidence="1">Cilium basal body</location>
    </subcellularLocation>
    <subcellularLocation>
        <location evidence="2">Cytoplasm</location>
        <location evidence="2">Cytoskeleton</location>
        <location evidence="2">Microtubule organizing center</location>
        <location evidence="2">Centrosome</location>
    </subcellularLocation>
</comment>
<keyword evidence="16" id="KW-1185">Reference proteome</keyword>
<dbReference type="GO" id="GO:0045504">
    <property type="term" value="F:dynein heavy chain binding"/>
    <property type="evidence" value="ECO:0007669"/>
    <property type="project" value="TreeGrafter"/>
</dbReference>
<dbReference type="Proteomes" id="UP000007879">
    <property type="component" value="Unassembled WGS sequence"/>
</dbReference>
<evidence type="ECO:0000256" key="8">
    <source>
        <dbReference type="ARBA" id="ARBA00022701"/>
    </source>
</evidence>
<dbReference type="GO" id="GO:0005868">
    <property type="term" value="C:cytoplasmic dynein complex"/>
    <property type="evidence" value="ECO:0007669"/>
    <property type="project" value="InterPro"/>
</dbReference>
<evidence type="ECO:0000256" key="7">
    <source>
        <dbReference type="ARBA" id="ARBA00022490"/>
    </source>
</evidence>
<protein>
    <recommendedName>
        <fullName evidence="5">Cytoplasmic dynein 2 light intermediate chain 1</fullName>
    </recommendedName>
</protein>
<evidence type="ECO:0000256" key="10">
    <source>
        <dbReference type="ARBA" id="ARBA00023017"/>
    </source>
</evidence>
<keyword evidence="11" id="KW-0969">Cilium</keyword>
<evidence type="ECO:0000256" key="6">
    <source>
        <dbReference type="ARBA" id="ARBA00022473"/>
    </source>
</evidence>
<keyword evidence="9" id="KW-0970">Cilium biogenesis/degradation</keyword>
<organism evidence="15 16">
    <name type="scientific">Amphimedon queenslandica</name>
    <name type="common">Sponge</name>
    <dbReference type="NCBI Taxonomy" id="400682"/>
    <lineage>
        <taxon>Eukaryota</taxon>
        <taxon>Metazoa</taxon>
        <taxon>Porifera</taxon>
        <taxon>Demospongiae</taxon>
        <taxon>Heteroscleromorpha</taxon>
        <taxon>Haplosclerida</taxon>
        <taxon>Niphatidae</taxon>
        <taxon>Amphimedon</taxon>
    </lineage>
</organism>
<dbReference type="Pfam" id="PF05783">
    <property type="entry name" value="DLIC"/>
    <property type="match status" value="1"/>
</dbReference>
<keyword evidence="7" id="KW-0963">Cytoplasm</keyword>
<evidence type="ECO:0000256" key="5">
    <source>
        <dbReference type="ARBA" id="ARBA00018863"/>
    </source>
</evidence>
<evidence type="ECO:0000256" key="1">
    <source>
        <dbReference type="ARBA" id="ARBA00004120"/>
    </source>
</evidence>
<proteinExistence type="inferred from homology"/>
<evidence type="ECO:0000256" key="11">
    <source>
        <dbReference type="ARBA" id="ARBA00023069"/>
    </source>
</evidence>
<evidence type="ECO:0000256" key="4">
    <source>
        <dbReference type="ARBA" id="ARBA00006831"/>
    </source>
</evidence>
<dbReference type="EnsemblMetazoa" id="XM_020000438.1">
    <property type="protein sequence ID" value="XP_019855997.1"/>
    <property type="gene ID" value="LOC100634406"/>
</dbReference>
<gene>
    <name evidence="15" type="primary">100634406</name>
</gene>
<dbReference type="InterPro" id="IPR040045">
    <property type="entry name" value="DYNC2LI1"/>
</dbReference>
<evidence type="ECO:0000313" key="16">
    <source>
        <dbReference type="Proteomes" id="UP000007879"/>
    </source>
</evidence>
<dbReference type="GO" id="GO:0036064">
    <property type="term" value="C:ciliary basal body"/>
    <property type="evidence" value="ECO:0007669"/>
    <property type="project" value="TreeGrafter"/>
</dbReference>
<keyword evidence="8" id="KW-0493">Microtubule</keyword>
<dbReference type="PANTHER" id="PTHR13236">
    <property type="entry name" value="DYNEIN 2 LIGHT INTERMEDIATE CHAIN, ISOFORM 2"/>
    <property type="match status" value="1"/>
</dbReference>
<dbReference type="GO" id="GO:0005930">
    <property type="term" value="C:axoneme"/>
    <property type="evidence" value="ECO:0007669"/>
    <property type="project" value="UniProtKB-SubCell"/>
</dbReference>
<dbReference type="GO" id="GO:0005813">
    <property type="term" value="C:centrosome"/>
    <property type="evidence" value="ECO:0007669"/>
    <property type="project" value="UniProtKB-SubCell"/>
</dbReference>
<dbReference type="GO" id="GO:0035735">
    <property type="term" value="P:intraciliary transport involved in cilium assembly"/>
    <property type="evidence" value="ECO:0007669"/>
    <property type="project" value="InterPro"/>
</dbReference>
<sequence>MSNREQDFKDIWSIIEEEKLKAIEDKSDETKSQETNVFFIGCKNSGKTTLILKFLEREETPKPTTGLEYTYGRRTRGMNLAKDVAHLWELGGGTFLSQLLNIPLTTDTISNSSVLIILDLSKPDELWDVMESLINELRSRIKSIVSDLRSTNPAIVTDLRRKAKEKHGAGHPDEPVLTPLPIPVAFIGTKYDVFQDFDPEKKKIISRTLRFVAHKYGASLYYFSNKSETLVTRCRQVITHFAFNGPLNQAVSMDYNKPLIVPVGSDSIGQIGIPSLSSGDDLAKIGAESKSPFDVWKQAYCGFFPQGASHSLLCQ</sequence>
<accession>A0AAN0JGT4</accession>
<keyword evidence="12" id="KW-0505">Motor protein</keyword>
<dbReference type="InterPro" id="IPR022780">
    <property type="entry name" value="Dynein_light_int_chain"/>
</dbReference>
<keyword evidence="14" id="KW-0966">Cell projection</keyword>
<dbReference type="GO" id="GO:0035721">
    <property type="term" value="P:intraciliary retrograde transport"/>
    <property type="evidence" value="ECO:0007669"/>
    <property type="project" value="InterPro"/>
</dbReference>
<evidence type="ECO:0000313" key="15">
    <source>
        <dbReference type="EnsemblMetazoa" id="XP_019855997.1"/>
    </source>
</evidence>
<keyword evidence="10" id="KW-0243">Dynein</keyword>
<dbReference type="SUPFAM" id="SSF52540">
    <property type="entry name" value="P-loop containing nucleoside triphosphate hydrolases"/>
    <property type="match status" value="1"/>
</dbReference>